<feature type="coiled-coil region" evidence="3">
    <location>
        <begin position="1651"/>
        <end position="1731"/>
    </location>
</feature>
<organism evidence="5 6">
    <name type="scientific">Oreocharis arfaki</name>
    <name type="common">tit berrypecker</name>
    <dbReference type="NCBI Taxonomy" id="979223"/>
    <lineage>
        <taxon>Eukaryota</taxon>
        <taxon>Metazoa</taxon>
        <taxon>Chordata</taxon>
        <taxon>Craniata</taxon>
        <taxon>Vertebrata</taxon>
        <taxon>Euteleostomi</taxon>
        <taxon>Archelosauria</taxon>
        <taxon>Archosauria</taxon>
        <taxon>Dinosauria</taxon>
        <taxon>Saurischia</taxon>
        <taxon>Theropoda</taxon>
        <taxon>Coelurosauria</taxon>
        <taxon>Aves</taxon>
        <taxon>Neognathae</taxon>
        <taxon>Neoaves</taxon>
        <taxon>Telluraves</taxon>
        <taxon>Australaves</taxon>
        <taxon>Passeriformes</taxon>
        <taxon>Passeroidea</taxon>
        <taxon>Paramythiidae</taxon>
        <taxon>Oreocharis</taxon>
    </lineage>
</organism>
<comment type="caution">
    <text evidence="5">The sequence shown here is derived from an EMBL/GenBank/DDBJ whole genome shotgun (WGS) entry which is preliminary data.</text>
</comment>
<feature type="coiled-coil region" evidence="3">
    <location>
        <begin position="1351"/>
        <end position="1392"/>
    </location>
</feature>
<accession>A0A7K6K7W0</accession>
<dbReference type="InterPro" id="IPR001611">
    <property type="entry name" value="Leu-rich_rpt"/>
</dbReference>
<feature type="compositionally biased region" description="Polar residues" evidence="4">
    <location>
        <begin position="2130"/>
        <end position="2139"/>
    </location>
</feature>
<dbReference type="PROSITE" id="PS51450">
    <property type="entry name" value="LRR"/>
    <property type="match status" value="4"/>
</dbReference>
<dbReference type="InterPro" id="IPR032675">
    <property type="entry name" value="LRR_dom_sf"/>
</dbReference>
<feature type="region of interest" description="Disordered" evidence="4">
    <location>
        <begin position="1"/>
        <end position="53"/>
    </location>
</feature>
<feature type="coiled-coil region" evidence="3">
    <location>
        <begin position="265"/>
        <end position="327"/>
    </location>
</feature>
<evidence type="ECO:0000256" key="2">
    <source>
        <dbReference type="ARBA" id="ARBA00022737"/>
    </source>
</evidence>
<name>A0A7K6K7W0_9PASE</name>
<dbReference type="InterPro" id="IPR003591">
    <property type="entry name" value="Leu-rich_rpt_typical-subtyp"/>
</dbReference>
<dbReference type="Gene3D" id="3.80.10.10">
    <property type="entry name" value="Ribonuclease Inhibitor"/>
    <property type="match status" value="1"/>
</dbReference>
<evidence type="ECO:0000256" key="1">
    <source>
        <dbReference type="ARBA" id="ARBA00022614"/>
    </source>
</evidence>
<reference evidence="5 6" key="1">
    <citation type="submission" date="2019-09" db="EMBL/GenBank/DDBJ databases">
        <title>Bird 10,000 Genomes (B10K) Project - Family phase.</title>
        <authorList>
            <person name="Zhang G."/>
        </authorList>
    </citation>
    <scope>NUCLEOTIDE SEQUENCE [LARGE SCALE GENOMIC DNA]</scope>
    <source>
        <strain evidence="5">B10K-DU-029-42</strain>
        <tissue evidence="5">Muscle</tissue>
    </source>
</reference>
<evidence type="ECO:0000313" key="6">
    <source>
        <dbReference type="Proteomes" id="UP000542358"/>
    </source>
</evidence>
<feature type="compositionally biased region" description="Polar residues" evidence="4">
    <location>
        <begin position="17"/>
        <end position="43"/>
    </location>
</feature>
<feature type="non-terminal residue" evidence="5">
    <location>
        <position position="1"/>
    </location>
</feature>
<feature type="region of interest" description="Disordered" evidence="4">
    <location>
        <begin position="2086"/>
        <end position="2145"/>
    </location>
</feature>
<dbReference type="SUPFAM" id="SSF57997">
    <property type="entry name" value="Tropomyosin"/>
    <property type="match status" value="1"/>
</dbReference>
<feature type="coiled-coil region" evidence="3">
    <location>
        <begin position="1770"/>
        <end position="2070"/>
    </location>
</feature>
<feature type="coiled-coil region" evidence="3">
    <location>
        <begin position="1420"/>
        <end position="1611"/>
    </location>
</feature>
<evidence type="ECO:0000313" key="5">
    <source>
        <dbReference type="EMBL" id="NWW08687.1"/>
    </source>
</evidence>
<keyword evidence="6" id="KW-1185">Reference proteome</keyword>
<protein>
    <submittedName>
        <fullName evidence="5">CNTRL protein</fullName>
    </submittedName>
</protein>
<dbReference type="FunFam" id="3.80.10.10:FF:000314">
    <property type="entry name" value="centriolin isoform X4"/>
    <property type="match status" value="1"/>
</dbReference>
<feature type="coiled-coil region" evidence="3">
    <location>
        <begin position="1034"/>
        <end position="1068"/>
    </location>
</feature>
<dbReference type="PANTHER" id="PTHR45973">
    <property type="entry name" value="PROTEIN PHOSPHATASE 1 REGULATORY SUBUNIT SDS22-RELATED"/>
    <property type="match status" value="1"/>
</dbReference>
<keyword evidence="1" id="KW-0433">Leucine-rich repeat</keyword>
<dbReference type="InterPro" id="IPR050576">
    <property type="entry name" value="Cilia_flagella_integrity"/>
</dbReference>
<dbReference type="SMART" id="SM00369">
    <property type="entry name" value="LRR_TYP"/>
    <property type="match status" value="5"/>
</dbReference>
<proteinExistence type="predicted"/>
<feature type="coiled-coil region" evidence="3">
    <location>
        <begin position="426"/>
        <end position="540"/>
    </location>
</feature>
<gene>
    <name evidence="5" type="primary">Cntrl</name>
    <name evidence="5" type="ORF">OREARF_R04907</name>
</gene>
<evidence type="ECO:0000256" key="4">
    <source>
        <dbReference type="SAM" id="MobiDB-lite"/>
    </source>
</evidence>
<dbReference type="Proteomes" id="UP000542358">
    <property type="component" value="Unassembled WGS sequence"/>
</dbReference>
<dbReference type="EMBL" id="VZRR01008240">
    <property type="protein sequence ID" value="NWW08687.1"/>
    <property type="molecule type" value="Genomic_DNA"/>
</dbReference>
<feature type="compositionally biased region" description="Basic residues" evidence="4">
    <location>
        <begin position="1"/>
        <end position="11"/>
    </location>
</feature>
<feature type="compositionally biased region" description="Basic and acidic residues" evidence="4">
    <location>
        <begin position="2086"/>
        <end position="2098"/>
    </location>
</feature>
<keyword evidence="3" id="KW-0175">Coiled coil</keyword>
<dbReference type="PANTHER" id="PTHR45973:SF36">
    <property type="entry name" value="CENTRIOLIN"/>
    <property type="match status" value="1"/>
</dbReference>
<feature type="non-terminal residue" evidence="5">
    <location>
        <position position="2355"/>
    </location>
</feature>
<keyword evidence="2" id="KW-0677">Repeat</keyword>
<sequence>MKKGSVRKVSGRKPQAAASQIPQPMSPVSSGATSPHLGQQTSPAAHKSVEQRPQQLDIPAENVGPAFKFQKGENGFSPGVKYITEPLIKGLSKQQNLACISSLNLSSPKDGDKKFKYIENLEKCSKLEVLNLSNNQIEKIEKLDKLLKLRELNLSGNKISKIEGIEHLQNLQKLNLAGNEIEHIPVWVGKKLKSLRSLNLQQNKVSSLHDIAKLKPLQDLTSLFLAENPVASLPHYCLYTIFHLRALENLDGQPVTNHDRQEALERFNLEEIQKLERQLENTIKEMENMKLNQSKVLEQLHHQDELNKSLKEKALQQRQSFEELQRDLGTKNELLKQKTVELTRACQKQYELEQELAFYKIDAKFEPLNYFPSEEVELDNVPGESPYIGKARYKRNMFIREGYITDKAQQLHVGKMQQKEDDSCRKPHLESHLQSLDKMLEEKEEKINSAQRRLEELQSEIGDAEQQVLKVTGELQQLENALAQKKMSQASKDAIEQQLSEKLQILQELRKETLELEKQIEKQRREIRKNQKELEDLQSSLGSVNPEDPRHAHMKAQKASKEQHLDIMNKHCQQLETRLDEMLSRIAKETEEIKDLEQQLTDGQIATNEALKRDLESIIIGLQEYLQSVKHQAKQANEECKKLQKEKESLLGRLADLEEEKNNLEVVAMDAEKMRKEIAVLEGALEEQREINESLRDAQGKVSAYEAELEAQLRERDAKAKQQKEEFERLKQLSQMELSALQDELEKERQLLENAQTKAQLAEEKEQQNYKLLLQFKQLQGDNNFLKQQLKDLQNQLNNAVSNLIHPEDVMACINELRQNLQTGAGEMKCPNSADVLGKSLANLQKEFSDVLADALKEKEKAWAGQRQLQEEMVSQQEKLEEIQEKYRQACIKQQKEEEEISVKAENRQNKNKVHQLENEIQCLHERIKSMEEIQGVADQQLQEADEEKEAILAQLEDLEKRKKIEDARAQMQVLSLDKELKELQRAVVTSDKLAASELSLAAKQLRALRGTVLRINQERAEEIEEAQGFCAEAARNSQALARAEAEIELLQQLLKEKEEQVLQEMEKAGEKAAASNTQKFEIIKLGEAVEQQKAEIDRLKWLLDNIETGNKDEIETLQDEIAALRNVLSQQNDHTTSAAEPLKRRGYWYYMPSSQASTPASHSTKDSGVCLGCSGTSPARRGGAQDRPCGRENLPSQGCWVYSPGRNRLYKANSGKGKSVRAKEDGEGNAGSPVPEASPFVPPSGTVIYTALPDGAPAPQGMGVYAPPPAAATGAPVAPGSIIHGPPPVGSQVVYGPLPPNFTVPLIPLGVLHCNVPEHRALESEISRLEDTVCYLKSQKYKEKCSEAAEHKYRKEVERLHRNVEELEQEREELECEVAELRRAAQTRSTRRDFIEGYTESLLAELQLEKSLQQQEGVAEEIECAEKTLLKRRAELREADRLLTEAQVELESTRGKTKETLQKYNRAKHHLSCTEMEAEELEQRAQETATKLVKAAQQLRLLQTDTRGLEQHKREQEGVLKEINKMVAARESEFQALNQKIEMLTESLQKLQGDIRLAEGNEGQHLQIIREAENLVQGKKTELETLKDQISAQQQELLFLEQQVAQRTEELRGLQDCISQRKGDLKEALRDGETEAHEKLRQIREIKVLLGELSVERKELDVQMNEKRAQLLVLKKDIRKEEENLQGILGQITKHKMELKHVLEMLELEKNELEGLKLQHDQKVNELEKTQVAILEEKLKLENIQRLFQCQQGEVDWQEQLLRKDREENELLGSQMRALQNSIEALTKEKEKLEEDSRSLEKKLAQTKRDLTAAEDSSRTALSNMEKMELNVKNLQQEVELLNKQKKSLNADIVAVQEDLQGKKEELETLKGELNDSRQQLHLVEQDLETNSRQQEELLREQAALKEEIREHLRKRKECQERHKKRENQLQQLQKKIKEKETELAQQEVVLHRLKQNSEREGKRLEECTAKVKDQKILLEKELADQHKKLEQAIAKVRLAEENLGKLEKEESRCAALEETIRKSKHQLSDKELQLQQKDREIQCLQKELEVSKSELKQLQGQIVSERREAEKQILSLRETQKMQRMELESKLQEQRHGNGSLQSARAVAEHGTHSSCPQAKHLEGDLGQPQSQVQLGTKSRGVKTQDLEERQREMQSTATLLNLEVENEIRMGFKSSSSSSPDPLEDLEAFPEGRGSLQCECDNSETAPFAAADRHLLSLEEKFNISRLFLMVKCFGQAAAPGAVLVPLAEFALLFPKDEQWRGEALREKLQQHEDRLKAQLRRCLAKQAEVLLRGKRQTAGSLHSLQRQLQVLDDLVSSTASHSLFLPSSPSLGSLHSALNVTKAQVMFSCGL</sequence>
<dbReference type="SUPFAM" id="SSF52075">
    <property type="entry name" value="Outer arm dynein light chain 1"/>
    <property type="match status" value="1"/>
</dbReference>
<feature type="coiled-coil region" evidence="3">
    <location>
        <begin position="866"/>
        <end position="985"/>
    </location>
</feature>
<feature type="region of interest" description="Disordered" evidence="4">
    <location>
        <begin position="1212"/>
        <end position="1240"/>
    </location>
</feature>
<dbReference type="Pfam" id="PF14580">
    <property type="entry name" value="LRR_9"/>
    <property type="match status" value="1"/>
</dbReference>
<feature type="coiled-coil region" evidence="3">
    <location>
        <begin position="565"/>
        <end position="803"/>
    </location>
</feature>
<dbReference type="SMART" id="SM00365">
    <property type="entry name" value="LRR_SD22"/>
    <property type="match status" value="4"/>
</dbReference>
<feature type="coiled-coil region" evidence="3">
    <location>
        <begin position="2265"/>
        <end position="2292"/>
    </location>
</feature>
<evidence type="ECO:0000256" key="3">
    <source>
        <dbReference type="SAM" id="Coils"/>
    </source>
</evidence>